<comment type="caution">
    <text evidence="1">The sequence shown here is derived from an EMBL/GenBank/DDBJ whole genome shotgun (WGS) entry which is preliminary data.</text>
</comment>
<dbReference type="AlphaFoldDB" id="A0AAV1Z2Q5"/>
<dbReference type="EMBL" id="CAXIEN010000016">
    <property type="protein sequence ID" value="CAL1265212.1"/>
    <property type="molecule type" value="Genomic_DNA"/>
</dbReference>
<reference evidence="1 2" key="1">
    <citation type="submission" date="2024-04" db="EMBL/GenBank/DDBJ databases">
        <authorList>
            <person name="Rising A."/>
            <person name="Reimegard J."/>
            <person name="Sonavane S."/>
            <person name="Akerstrom W."/>
            <person name="Nylinder S."/>
            <person name="Hedman E."/>
            <person name="Kallberg Y."/>
        </authorList>
    </citation>
    <scope>NUCLEOTIDE SEQUENCE [LARGE SCALE GENOMIC DNA]</scope>
</reference>
<protein>
    <submittedName>
        <fullName evidence="1">Uncharacterized protein</fullName>
    </submittedName>
</protein>
<keyword evidence="2" id="KW-1185">Reference proteome</keyword>
<name>A0AAV1Z2Q5_9ARAC</name>
<accession>A0AAV1Z2Q5</accession>
<dbReference type="Proteomes" id="UP001497382">
    <property type="component" value="Unassembled WGS sequence"/>
</dbReference>
<organism evidence="1 2">
    <name type="scientific">Larinioides sclopetarius</name>
    <dbReference type="NCBI Taxonomy" id="280406"/>
    <lineage>
        <taxon>Eukaryota</taxon>
        <taxon>Metazoa</taxon>
        <taxon>Ecdysozoa</taxon>
        <taxon>Arthropoda</taxon>
        <taxon>Chelicerata</taxon>
        <taxon>Arachnida</taxon>
        <taxon>Araneae</taxon>
        <taxon>Araneomorphae</taxon>
        <taxon>Entelegynae</taxon>
        <taxon>Araneoidea</taxon>
        <taxon>Araneidae</taxon>
        <taxon>Larinioides</taxon>
    </lineage>
</organism>
<proteinExistence type="predicted"/>
<evidence type="ECO:0000313" key="2">
    <source>
        <dbReference type="Proteomes" id="UP001497382"/>
    </source>
</evidence>
<sequence>MLLRLLMIGRRYLDFFFSGHSVLASLSDRIIDKGLMRFAAIRGRLKKPRDNAEESVREDYSDKIHEEMFRNQHKGFGVCIQLNLRF</sequence>
<gene>
    <name evidence="1" type="ORF">LARSCL_LOCUS2404</name>
</gene>
<evidence type="ECO:0000313" key="1">
    <source>
        <dbReference type="EMBL" id="CAL1265212.1"/>
    </source>
</evidence>